<evidence type="ECO:0000256" key="12">
    <source>
        <dbReference type="SAM" id="MobiDB-lite"/>
    </source>
</evidence>
<organism evidence="17 18">
    <name type="scientific">Platysternon megacephalum</name>
    <name type="common">big-headed turtle</name>
    <dbReference type="NCBI Taxonomy" id="55544"/>
    <lineage>
        <taxon>Eukaryota</taxon>
        <taxon>Metazoa</taxon>
        <taxon>Chordata</taxon>
        <taxon>Craniata</taxon>
        <taxon>Vertebrata</taxon>
        <taxon>Euteleostomi</taxon>
        <taxon>Archelosauria</taxon>
        <taxon>Testudinata</taxon>
        <taxon>Testudines</taxon>
        <taxon>Cryptodira</taxon>
        <taxon>Durocryptodira</taxon>
        <taxon>Testudinoidea</taxon>
        <taxon>Platysternidae</taxon>
        <taxon>Platysternon</taxon>
    </lineage>
</organism>
<proteinExistence type="predicted"/>
<dbReference type="InterPro" id="IPR009030">
    <property type="entry name" value="Growth_fac_rcpt_cys_sf"/>
</dbReference>
<reference evidence="17 18" key="1">
    <citation type="submission" date="2019-04" db="EMBL/GenBank/DDBJ databases">
        <title>Draft genome of the big-headed turtle Platysternon megacephalum.</title>
        <authorList>
            <person name="Gong S."/>
        </authorList>
    </citation>
    <scope>NUCLEOTIDE SEQUENCE [LARGE SCALE GENOMIC DNA]</scope>
    <source>
        <strain evidence="17">DO16091913</strain>
        <tissue evidence="17">Muscle</tissue>
    </source>
</reference>
<evidence type="ECO:0000256" key="4">
    <source>
        <dbReference type="ARBA" id="ARBA00022729"/>
    </source>
</evidence>
<evidence type="ECO:0000256" key="11">
    <source>
        <dbReference type="PROSITE-ProRule" id="PRU00302"/>
    </source>
</evidence>
<comment type="subcellular location">
    <subcellularLocation>
        <location evidence="1">Membrane</location>
        <topology evidence="1">Single-pass type I membrane protein</topology>
    </subcellularLocation>
</comment>
<dbReference type="CDD" id="cd00033">
    <property type="entry name" value="CCP"/>
    <property type="match status" value="5"/>
</dbReference>
<keyword evidence="3 13" id="KW-0812">Transmembrane</keyword>
<dbReference type="PANTHER" id="PTHR24051">
    <property type="entry name" value="SUSHI DOMAIN-CONTAINING PROTEIN 1"/>
    <property type="match status" value="1"/>
</dbReference>
<feature type="domain" description="Sushi" evidence="16">
    <location>
        <begin position="258"/>
        <end position="317"/>
    </location>
</feature>
<dbReference type="InterPro" id="IPR035976">
    <property type="entry name" value="Sushi/SCR/CCP_sf"/>
</dbReference>
<evidence type="ECO:0000313" key="17">
    <source>
        <dbReference type="EMBL" id="TFK10345.1"/>
    </source>
</evidence>
<evidence type="ECO:0000256" key="10">
    <source>
        <dbReference type="PROSITE-ProRule" id="PRU00076"/>
    </source>
</evidence>
<dbReference type="SUPFAM" id="SSF57184">
    <property type="entry name" value="Growth factor receptor domain"/>
    <property type="match status" value="1"/>
</dbReference>
<comment type="caution">
    <text evidence="17">The sequence shown here is derived from an EMBL/GenBank/DDBJ whole genome shotgun (WGS) entry which is preliminary data.</text>
</comment>
<dbReference type="InterPro" id="IPR051622">
    <property type="entry name" value="R-tyr_protein_phosphatases"/>
</dbReference>
<feature type="domain" description="EGF-like" evidence="15">
    <location>
        <begin position="57"/>
        <end position="94"/>
    </location>
</feature>
<evidence type="ECO:0000256" key="7">
    <source>
        <dbReference type="ARBA" id="ARBA00023136"/>
    </source>
</evidence>
<dbReference type="Gene3D" id="2.10.70.10">
    <property type="entry name" value="Complement Module, domain 1"/>
    <property type="match status" value="5"/>
</dbReference>
<protein>
    <submittedName>
        <fullName evidence="17">Sushi domain-containing protein 1</fullName>
    </submittedName>
</protein>
<evidence type="ECO:0000256" key="14">
    <source>
        <dbReference type="SAM" id="SignalP"/>
    </source>
</evidence>
<dbReference type="SUPFAM" id="SSF57196">
    <property type="entry name" value="EGF/Laminin"/>
    <property type="match status" value="1"/>
</dbReference>
<keyword evidence="9" id="KW-0325">Glycoprotein</keyword>
<evidence type="ECO:0000256" key="2">
    <source>
        <dbReference type="ARBA" id="ARBA00022536"/>
    </source>
</evidence>
<dbReference type="InterPro" id="IPR001881">
    <property type="entry name" value="EGF-like_Ca-bd_dom"/>
</dbReference>
<dbReference type="InterPro" id="IPR009017">
    <property type="entry name" value="GFP"/>
</dbReference>
<dbReference type="Pfam" id="PF00084">
    <property type="entry name" value="Sushi"/>
    <property type="match status" value="5"/>
</dbReference>
<feature type="transmembrane region" description="Helical" evidence="13">
    <location>
        <begin position="1014"/>
        <end position="1034"/>
    </location>
</feature>
<accession>A0A4D9EMV0</accession>
<feature type="domain" description="Sushi" evidence="16">
    <location>
        <begin position="318"/>
        <end position="377"/>
    </location>
</feature>
<feature type="disulfide bond" evidence="11">
    <location>
        <begin position="228"/>
        <end position="255"/>
    </location>
</feature>
<dbReference type="PROSITE" id="PS00010">
    <property type="entry name" value="ASX_HYDROXYL"/>
    <property type="match status" value="2"/>
</dbReference>
<dbReference type="STRING" id="55544.A0A4D9EMV0"/>
<dbReference type="InterPro" id="IPR018097">
    <property type="entry name" value="EGF_Ca-bd_CS"/>
</dbReference>
<dbReference type="PROSITE" id="PS50026">
    <property type="entry name" value="EGF_3"/>
    <property type="match status" value="3"/>
</dbReference>
<dbReference type="Pfam" id="PF07645">
    <property type="entry name" value="EGF_CA"/>
    <property type="match status" value="2"/>
</dbReference>
<dbReference type="InterPro" id="IPR057598">
    <property type="entry name" value="Fn3_PTPRU"/>
</dbReference>
<dbReference type="Proteomes" id="UP000297703">
    <property type="component" value="Unassembled WGS sequence"/>
</dbReference>
<feature type="domain" description="Sushi" evidence="16">
    <location>
        <begin position="378"/>
        <end position="437"/>
    </location>
</feature>
<dbReference type="PROSITE" id="PS50923">
    <property type="entry name" value="SUSHI"/>
    <property type="match status" value="5"/>
</dbReference>
<dbReference type="Pfam" id="PF23144">
    <property type="entry name" value="Fn3_PTPRU"/>
    <property type="match status" value="1"/>
</dbReference>
<dbReference type="SMART" id="SM00179">
    <property type="entry name" value="EGF_CA"/>
    <property type="match status" value="2"/>
</dbReference>
<dbReference type="Gene3D" id="2.40.155.10">
    <property type="entry name" value="Green fluorescent protein"/>
    <property type="match status" value="1"/>
</dbReference>
<dbReference type="GO" id="GO:0016020">
    <property type="term" value="C:membrane"/>
    <property type="evidence" value="ECO:0007669"/>
    <property type="project" value="UniProtKB-SubCell"/>
</dbReference>
<feature type="region of interest" description="Disordered" evidence="12">
    <location>
        <begin position="1"/>
        <end position="26"/>
    </location>
</feature>
<feature type="chain" id="PRO_5020036333" evidence="14">
    <location>
        <begin position="49"/>
        <end position="1079"/>
    </location>
</feature>
<keyword evidence="6 13" id="KW-1133">Transmembrane helix</keyword>
<evidence type="ECO:0000313" key="18">
    <source>
        <dbReference type="Proteomes" id="UP000297703"/>
    </source>
</evidence>
<feature type="domain" description="Sushi" evidence="16">
    <location>
        <begin position="199"/>
        <end position="257"/>
    </location>
</feature>
<dbReference type="InterPro" id="IPR000742">
    <property type="entry name" value="EGF"/>
</dbReference>
<dbReference type="EMBL" id="QXTE01000041">
    <property type="protein sequence ID" value="TFK10345.1"/>
    <property type="molecule type" value="Genomic_DNA"/>
</dbReference>
<evidence type="ECO:0000256" key="1">
    <source>
        <dbReference type="ARBA" id="ARBA00004479"/>
    </source>
</evidence>
<evidence type="ECO:0000256" key="3">
    <source>
        <dbReference type="ARBA" id="ARBA00022692"/>
    </source>
</evidence>
<feature type="domain" description="Sushi" evidence="16">
    <location>
        <begin position="438"/>
        <end position="497"/>
    </location>
</feature>
<keyword evidence="8 11" id="KW-1015">Disulfide bond</keyword>
<dbReference type="InterPro" id="IPR000152">
    <property type="entry name" value="EGF-type_Asp/Asn_hydroxyl_site"/>
</dbReference>
<keyword evidence="2 10" id="KW-0245">EGF-like domain</keyword>
<dbReference type="OrthoDB" id="9943809at2759"/>
<dbReference type="CDD" id="cd00054">
    <property type="entry name" value="EGF_CA"/>
    <property type="match status" value="2"/>
</dbReference>
<gene>
    <name evidence="17" type="ORF">DR999_PMT06507</name>
</gene>
<dbReference type="PANTHER" id="PTHR24051:SF5">
    <property type="entry name" value="SUSHI DOMAIN-CONTAINING PROTEIN 1"/>
    <property type="match status" value="1"/>
</dbReference>
<keyword evidence="7 13" id="KW-0472">Membrane</keyword>
<feature type="domain" description="EGF-like" evidence="15">
    <location>
        <begin position="95"/>
        <end position="134"/>
    </location>
</feature>
<feature type="domain" description="EGF-like" evidence="15">
    <location>
        <begin position="147"/>
        <end position="184"/>
    </location>
</feature>
<evidence type="ECO:0000256" key="13">
    <source>
        <dbReference type="SAM" id="Phobius"/>
    </source>
</evidence>
<evidence type="ECO:0000259" key="16">
    <source>
        <dbReference type="PROSITE" id="PS50923"/>
    </source>
</evidence>
<sequence length="1079" mass="119552">MDRCGGRPGERAGRSRIPAPGDMSPPGTAARRRLLLLLLLQAARPAQGQRAATNSSVPDVCATCHANATCQQKEGKNVCICNYGFVGNGRTHCQDKDECQIGASKICGEHTSCHNTHGSFYCICLEGYHPSNNKKTFIPNDGTYCTDIDECQLSGLCGVGGRCVNTVGSYNCYCMEGYRSENGTEFFHPAGNTVSCKEISCGYPLEITHGHIIGNYTSVLGSEVHYECEEGFYSEGGNISVCTKDEVWEPSVLRCKAVDCGVPPSVLNAYSDPVRRTTYGSEVAYNCLPGYVIESGNQTAVCNAKGQWEGADLVCKEIDCGRPLWIPHAEMIWDNSTTLGSLVYYKCSEGFHFSGEKNFSQCTIIQKWENITGVCEVTDCGRPPSIPNTDMIWNNISQLGSAVHYQCKKGFHSINGRNTSRCTYNGSWEIPALICKEVDCGIPPPIQHAELVWSPSSSLGSVVQYSCQKGFEYAGGNNISVCTEEGVWVKSTLTCTVKAAIGNVSIFNQTCVKWRRSTRETNLKMVYLFHVQGRRWHQKAFFHEATFNFTAEEETPELCLDLKAGTNYTVNITVLSPEPSRPVTVTISTVEEEGFSNVSVFNDTCLKWKRHSGRIGVKETYLFHIQEQQGYLVKSSHEMMINFTTEEENPEVCLPLHLGVNYTVTITEASTKLVLQIPITLPATEEELLSNVSVFNETCVKWQRKVARAGTKETYTFHILVRRWYQKEFSREMIFNFTTGEETPEVCLELNSDANYMVNITTASSKGISALITIAIKTEVKEAFSNMLILNDTCLKWRRSIRRAVRKEIYSFHIQGRRWYQKEFFHEMAFNLTAYGQTPEVCLDLRPGTNYTVNISMAALDLSVLVSMTTPIIDPPFPEIEFVTVQGPAPALSLRKAEDRNGPISFYQVIVLPLALQSTFTCDSLAAVTFFSNATDAEGYVAAEFLAEDVADNMLISLGDRHYYGAFYNAPLKQGKDYCVVLRIISQWNKVRTQSCAVWAQIEDLSPTLQHMTLAGLGSVTAVCLILFLSFLAARSYLHSTVHIPPAALAKGVSYETTMDAAGGSIASSFLEIESVSLL</sequence>
<keyword evidence="11" id="KW-0768">Sushi</keyword>
<feature type="signal peptide" evidence="14">
    <location>
        <begin position="1"/>
        <end position="48"/>
    </location>
</feature>
<evidence type="ECO:0000256" key="8">
    <source>
        <dbReference type="ARBA" id="ARBA00023157"/>
    </source>
</evidence>
<keyword evidence="5" id="KW-0677">Repeat</keyword>
<dbReference type="InterPro" id="IPR000436">
    <property type="entry name" value="Sushi_SCR_CCP_dom"/>
</dbReference>
<dbReference type="SUPFAM" id="SSF57535">
    <property type="entry name" value="Complement control module/SCR domain"/>
    <property type="match status" value="5"/>
</dbReference>
<dbReference type="AlphaFoldDB" id="A0A4D9EMV0"/>
<dbReference type="PROSITE" id="PS01186">
    <property type="entry name" value="EGF_2"/>
    <property type="match status" value="1"/>
</dbReference>
<dbReference type="Gene3D" id="2.10.25.10">
    <property type="entry name" value="Laminin"/>
    <property type="match status" value="2"/>
</dbReference>
<keyword evidence="18" id="KW-1185">Reference proteome</keyword>
<evidence type="ECO:0000256" key="5">
    <source>
        <dbReference type="ARBA" id="ARBA00022737"/>
    </source>
</evidence>
<dbReference type="SMART" id="SM00181">
    <property type="entry name" value="EGF"/>
    <property type="match status" value="3"/>
</dbReference>
<dbReference type="SMART" id="SM00032">
    <property type="entry name" value="CCP"/>
    <property type="match status" value="5"/>
</dbReference>
<reference evidence="17 18" key="2">
    <citation type="submission" date="2019-04" db="EMBL/GenBank/DDBJ databases">
        <title>The genome sequence of big-headed turtle.</title>
        <authorList>
            <person name="Gong S."/>
        </authorList>
    </citation>
    <scope>NUCLEOTIDE SEQUENCE [LARGE SCALE GENOMIC DNA]</scope>
    <source>
        <strain evidence="17">DO16091913</strain>
        <tissue evidence="17">Muscle</tissue>
    </source>
</reference>
<feature type="compositionally biased region" description="Basic and acidic residues" evidence="12">
    <location>
        <begin position="1"/>
        <end position="13"/>
    </location>
</feature>
<evidence type="ECO:0000256" key="9">
    <source>
        <dbReference type="ARBA" id="ARBA00023180"/>
    </source>
</evidence>
<evidence type="ECO:0000259" key="15">
    <source>
        <dbReference type="PROSITE" id="PS50026"/>
    </source>
</evidence>
<dbReference type="FunFam" id="2.10.25.10:FF:000038">
    <property type="entry name" value="Fibrillin 2"/>
    <property type="match status" value="2"/>
</dbReference>
<evidence type="ECO:0000256" key="6">
    <source>
        <dbReference type="ARBA" id="ARBA00022989"/>
    </source>
</evidence>
<keyword evidence="4 14" id="KW-0732">Signal</keyword>
<name>A0A4D9EMV0_9SAUR</name>
<dbReference type="PROSITE" id="PS01187">
    <property type="entry name" value="EGF_CA"/>
    <property type="match status" value="1"/>
</dbReference>
<comment type="caution">
    <text evidence="10">Lacks conserved residue(s) required for the propagation of feature annotation.</text>
</comment>
<dbReference type="GO" id="GO:0005509">
    <property type="term" value="F:calcium ion binding"/>
    <property type="evidence" value="ECO:0007669"/>
    <property type="project" value="InterPro"/>
</dbReference>
<dbReference type="InterPro" id="IPR049883">
    <property type="entry name" value="NOTCH1_EGF-like"/>
</dbReference>